<evidence type="ECO:0000313" key="1">
    <source>
        <dbReference type="EMBL" id="KAL0420586.1"/>
    </source>
</evidence>
<reference evidence="1" key="2">
    <citation type="journal article" date="2024" name="Plant">
        <title>Genomic evolution and insights into agronomic trait innovations of Sesamum species.</title>
        <authorList>
            <person name="Miao H."/>
            <person name="Wang L."/>
            <person name="Qu L."/>
            <person name="Liu H."/>
            <person name="Sun Y."/>
            <person name="Le M."/>
            <person name="Wang Q."/>
            <person name="Wei S."/>
            <person name="Zheng Y."/>
            <person name="Lin W."/>
            <person name="Duan Y."/>
            <person name="Cao H."/>
            <person name="Xiong S."/>
            <person name="Wang X."/>
            <person name="Wei L."/>
            <person name="Li C."/>
            <person name="Ma Q."/>
            <person name="Ju M."/>
            <person name="Zhao R."/>
            <person name="Li G."/>
            <person name="Mu C."/>
            <person name="Tian Q."/>
            <person name="Mei H."/>
            <person name="Zhang T."/>
            <person name="Gao T."/>
            <person name="Zhang H."/>
        </authorList>
    </citation>
    <scope>NUCLEOTIDE SEQUENCE</scope>
    <source>
        <strain evidence="1">KEN1</strain>
    </source>
</reference>
<dbReference type="EMBL" id="JACGWN010000011">
    <property type="protein sequence ID" value="KAL0420586.1"/>
    <property type="molecule type" value="Genomic_DNA"/>
</dbReference>
<organism evidence="1">
    <name type="scientific">Sesamum latifolium</name>
    <dbReference type="NCBI Taxonomy" id="2727402"/>
    <lineage>
        <taxon>Eukaryota</taxon>
        <taxon>Viridiplantae</taxon>
        <taxon>Streptophyta</taxon>
        <taxon>Embryophyta</taxon>
        <taxon>Tracheophyta</taxon>
        <taxon>Spermatophyta</taxon>
        <taxon>Magnoliopsida</taxon>
        <taxon>eudicotyledons</taxon>
        <taxon>Gunneridae</taxon>
        <taxon>Pentapetalae</taxon>
        <taxon>asterids</taxon>
        <taxon>lamiids</taxon>
        <taxon>Lamiales</taxon>
        <taxon>Pedaliaceae</taxon>
        <taxon>Sesamum</taxon>
    </lineage>
</organism>
<gene>
    <name evidence="1" type="ORF">Slati_3081500</name>
</gene>
<name>A0AAW2UWX7_9LAMI</name>
<reference evidence="1" key="1">
    <citation type="submission" date="2020-06" db="EMBL/GenBank/DDBJ databases">
        <authorList>
            <person name="Li T."/>
            <person name="Hu X."/>
            <person name="Zhang T."/>
            <person name="Song X."/>
            <person name="Zhang H."/>
            <person name="Dai N."/>
            <person name="Sheng W."/>
            <person name="Hou X."/>
            <person name="Wei L."/>
        </authorList>
    </citation>
    <scope>NUCLEOTIDE SEQUENCE</scope>
    <source>
        <strain evidence="1">KEN1</strain>
        <tissue evidence="1">Leaf</tissue>
    </source>
</reference>
<dbReference type="AlphaFoldDB" id="A0AAW2UWX7"/>
<proteinExistence type="predicted"/>
<protein>
    <submittedName>
        <fullName evidence="1">Uncharacterized protein</fullName>
    </submittedName>
</protein>
<accession>A0AAW2UWX7</accession>
<sequence length="77" mass="9133">MDITIETDREVRRGDTLLNPISKRYRKAKQFQGRQNKILFYRIICLLEINLEGTTWRLSQLIVAREQLLGKKDVITN</sequence>
<comment type="caution">
    <text evidence="1">The sequence shown here is derived from an EMBL/GenBank/DDBJ whole genome shotgun (WGS) entry which is preliminary data.</text>
</comment>